<dbReference type="AlphaFoldDB" id="A0A9D1MLD0"/>
<dbReference type="InterPro" id="IPR005791">
    <property type="entry name" value="SecD"/>
</dbReference>
<dbReference type="GO" id="GO:0005886">
    <property type="term" value="C:plasma membrane"/>
    <property type="evidence" value="ECO:0007669"/>
    <property type="project" value="UniProtKB-SubCell"/>
</dbReference>
<accession>A0A9D1MLD0</accession>
<evidence type="ECO:0000256" key="4">
    <source>
        <dbReference type="ARBA" id="ARBA00022692"/>
    </source>
</evidence>
<protein>
    <recommendedName>
        <fullName evidence="9">Protein translocase subunit SecD</fullName>
    </recommendedName>
</protein>
<evidence type="ECO:0000256" key="9">
    <source>
        <dbReference type="HAMAP-Rule" id="MF_01463"/>
    </source>
</evidence>
<dbReference type="PANTHER" id="PTHR30081:SF1">
    <property type="entry name" value="PROTEIN TRANSLOCASE SUBUNIT SECD"/>
    <property type="match status" value="1"/>
</dbReference>
<dbReference type="PANTHER" id="PTHR30081">
    <property type="entry name" value="PROTEIN-EXPORT MEMBRANE PROTEIN SEC"/>
    <property type="match status" value="1"/>
</dbReference>
<evidence type="ECO:0000256" key="5">
    <source>
        <dbReference type="ARBA" id="ARBA00022927"/>
    </source>
</evidence>
<keyword evidence="7 9" id="KW-0811">Translocation</keyword>
<feature type="region of interest" description="Disordered" evidence="10">
    <location>
        <begin position="1"/>
        <end position="21"/>
    </location>
</feature>
<comment type="similarity">
    <text evidence="9">Belongs to the SecD/SecF family. SecD subfamily.</text>
</comment>
<dbReference type="InterPro" id="IPR055344">
    <property type="entry name" value="SecD_SecF_C_bact"/>
</dbReference>
<dbReference type="GO" id="GO:0006605">
    <property type="term" value="P:protein targeting"/>
    <property type="evidence" value="ECO:0007669"/>
    <property type="project" value="UniProtKB-UniRule"/>
</dbReference>
<evidence type="ECO:0000256" key="6">
    <source>
        <dbReference type="ARBA" id="ARBA00022989"/>
    </source>
</evidence>
<evidence type="ECO:0000256" key="3">
    <source>
        <dbReference type="ARBA" id="ARBA00022475"/>
    </source>
</evidence>
<evidence type="ECO:0000256" key="7">
    <source>
        <dbReference type="ARBA" id="ARBA00023010"/>
    </source>
</evidence>
<feature type="domain" description="SecDF P1 head subdomain" evidence="12">
    <location>
        <begin position="172"/>
        <end position="271"/>
    </location>
</feature>
<evidence type="ECO:0000259" key="11">
    <source>
        <dbReference type="Pfam" id="PF02355"/>
    </source>
</evidence>
<keyword evidence="8 9" id="KW-0472">Membrane</keyword>
<keyword evidence="6 9" id="KW-1133">Transmembrane helix</keyword>
<dbReference type="Proteomes" id="UP000824145">
    <property type="component" value="Unassembled WGS sequence"/>
</dbReference>
<dbReference type="GO" id="GO:0065002">
    <property type="term" value="P:intracellular protein transmembrane transport"/>
    <property type="evidence" value="ECO:0007669"/>
    <property type="project" value="UniProtKB-UniRule"/>
</dbReference>
<dbReference type="NCBIfam" id="TIGR01129">
    <property type="entry name" value="secD"/>
    <property type="match status" value="1"/>
</dbReference>
<comment type="subunit">
    <text evidence="9">Forms a complex with SecF. Part of the essential Sec protein translocation apparatus which comprises SecA, SecYEG and auxiliary proteins SecDF. Other proteins may also be involved.</text>
</comment>
<dbReference type="Gene3D" id="1.20.1640.10">
    <property type="entry name" value="Multidrug efflux transporter AcrB transmembrane domain"/>
    <property type="match status" value="1"/>
</dbReference>
<evidence type="ECO:0000256" key="8">
    <source>
        <dbReference type="ARBA" id="ARBA00023136"/>
    </source>
</evidence>
<dbReference type="Pfam" id="PF02355">
    <property type="entry name" value="SecD_SecF_C"/>
    <property type="match status" value="1"/>
</dbReference>
<reference evidence="13" key="2">
    <citation type="journal article" date="2021" name="PeerJ">
        <title>Extensive microbial diversity within the chicken gut microbiome revealed by metagenomics and culture.</title>
        <authorList>
            <person name="Gilroy R."/>
            <person name="Ravi A."/>
            <person name="Getino M."/>
            <person name="Pursley I."/>
            <person name="Horton D.L."/>
            <person name="Alikhan N.F."/>
            <person name="Baker D."/>
            <person name="Gharbi K."/>
            <person name="Hall N."/>
            <person name="Watson M."/>
            <person name="Adriaenssens E.M."/>
            <person name="Foster-Nyarko E."/>
            <person name="Jarju S."/>
            <person name="Secka A."/>
            <person name="Antonio M."/>
            <person name="Oren A."/>
            <person name="Chaudhuri R.R."/>
            <person name="La Ragione R."/>
            <person name="Hildebrand F."/>
            <person name="Pallen M.J."/>
        </authorList>
    </citation>
    <scope>NUCLEOTIDE SEQUENCE</scope>
    <source>
        <strain evidence="13">9366</strain>
    </source>
</reference>
<dbReference type="GO" id="GO:0015450">
    <property type="term" value="F:protein-transporting ATPase activity"/>
    <property type="evidence" value="ECO:0007669"/>
    <property type="project" value="InterPro"/>
</dbReference>
<comment type="subcellular location">
    <subcellularLocation>
        <location evidence="1 9">Cell membrane</location>
        <topology evidence="1 9">Multi-pass membrane protein</topology>
    </subcellularLocation>
</comment>
<comment type="function">
    <text evidence="9">Part of the Sec protein translocase complex. Interacts with the SecYEG preprotein conducting channel. SecDF uses the proton motive force (PMF) to complete protein translocation after the ATP-dependent function of SecA.</text>
</comment>
<feature type="domain" description="Protein export membrane protein SecD/SecF C-terminal" evidence="11">
    <location>
        <begin position="278"/>
        <end position="447"/>
    </location>
</feature>
<keyword evidence="2 9" id="KW-0813">Transport</keyword>
<dbReference type="InterPro" id="IPR048634">
    <property type="entry name" value="SecD_SecF_C"/>
</dbReference>
<evidence type="ECO:0000259" key="12">
    <source>
        <dbReference type="Pfam" id="PF22599"/>
    </source>
</evidence>
<name>A0A9D1MLD0_9FIRM</name>
<comment type="caution">
    <text evidence="13">The sequence shown here is derived from an EMBL/GenBank/DDBJ whole genome shotgun (WGS) entry which is preliminary data.</text>
</comment>
<dbReference type="EMBL" id="DVNJ01000004">
    <property type="protein sequence ID" value="HIU62402.1"/>
    <property type="molecule type" value="Genomic_DNA"/>
</dbReference>
<evidence type="ECO:0000313" key="14">
    <source>
        <dbReference type="Proteomes" id="UP000824145"/>
    </source>
</evidence>
<dbReference type="NCBIfam" id="TIGR00916">
    <property type="entry name" value="2A0604s01"/>
    <property type="match status" value="1"/>
</dbReference>
<dbReference type="Pfam" id="PF22599">
    <property type="entry name" value="SecDF_P1_head"/>
    <property type="match status" value="1"/>
</dbReference>
<dbReference type="SUPFAM" id="SSF82866">
    <property type="entry name" value="Multidrug efflux transporter AcrB transmembrane domain"/>
    <property type="match status" value="1"/>
</dbReference>
<feature type="transmembrane region" description="Helical" evidence="9">
    <location>
        <begin position="396"/>
        <end position="415"/>
    </location>
</feature>
<gene>
    <name evidence="9 13" type="primary">secD</name>
    <name evidence="13" type="ORF">IAB07_01350</name>
</gene>
<keyword evidence="4 9" id="KW-0812">Transmembrane</keyword>
<feature type="transmembrane region" description="Helical" evidence="9">
    <location>
        <begin position="289"/>
        <end position="311"/>
    </location>
</feature>
<dbReference type="Gene3D" id="3.30.70.3400">
    <property type="match status" value="1"/>
</dbReference>
<evidence type="ECO:0000256" key="1">
    <source>
        <dbReference type="ARBA" id="ARBA00004651"/>
    </source>
</evidence>
<reference evidence="13" key="1">
    <citation type="submission" date="2020-10" db="EMBL/GenBank/DDBJ databases">
        <authorList>
            <person name="Gilroy R."/>
        </authorList>
    </citation>
    <scope>NUCLEOTIDE SEQUENCE</scope>
    <source>
        <strain evidence="13">9366</strain>
    </source>
</reference>
<feature type="transmembrane region" description="Helical" evidence="9">
    <location>
        <begin position="323"/>
        <end position="340"/>
    </location>
</feature>
<sequence>MAGSNGKDVKKRNTGALEGGKSKSKRTRSIVFLTVLSILIVFAAVFAFVSFDLNATDEYHGYVGTISLGLDLSGGVYAVYNVDTDSEEYTSMSADEQQAAINGTADTMQRLLFNRGYTEAQVTVYGTTIRVEVPDVDNPERIFDLVGRPASLWMQGSSSQITSSSAYDKNADGMDGSHIANAGLSYDNTTGEYVVVLEFDDEGTELFSDLTTTYSGQYIAIFVNRELLISPSVNEAITSGQCTITGGWSGTAGYEEAYDLAVQIMAGSFAVPLDMAENGVISATLGSNAITAGVISGAVGLALIVIYMIALYKMMGVASALSLVYYTFTYLFLLAVFPWVQLTLSGIAGVLLSIGMAVDANVIIFERIKEEVASGKALQTACSLGFKRSSGAIIDGNITTIFGAVILIIVGSFGASALQGFGITLLIGIVLSLICSMLLTRVILAAIRILAEGDGKRLNKDGYAEKLFGVHRGKPVSEEEALAENLAKEAE</sequence>
<dbReference type="InterPro" id="IPR054384">
    <property type="entry name" value="SecDF_P1_head"/>
</dbReference>
<dbReference type="InterPro" id="IPR022813">
    <property type="entry name" value="SecD/SecF_arch_bac"/>
</dbReference>
<dbReference type="Gene3D" id="3.30.1360.200">
    <property type="match status" value="1"/>
</dbReference>
<feature type="transmembrane region" description="Helical" evidence="9">
    <location>
        <begin position="421"/>
        <end position="450"/>
    </location>
</feature>
<dbReference type="GO" id="GO:0043952">
    <property type="term" value="P:protein transport by the Sec complex"/>
    <property type="evidence" value="ECO:0007669"/>
    <property type="project" value="UniProtKB-UniRule"/>
</dbReference>
<proteinExistence type="inferred from homology"/>
<organism evidence="13 14">
    <name type="scientific">Candidatus Caccalectryoclostridium excrementigallinarum</name>
    <dbReference type="NCBI Taxonomy" id="2840710"/>
    <lineage>
        <taxon>Bacteria</taxon>
        <taxon>Bacillati</taxon>
        <taxon>Bacillota</taxon>
        <taxon>Clostridia</taxon>
        <taxon>Christensenellales</taxon>
        <taxon>Christensenellaceae</taxon>
        <taxon>Christensenellaceae incertae sedis</taxon>
        <taxon>Candidatus Caccalectryoclostridium</taxon>
    </lineage>
</organism>
<keyword evidence="3 9" id="KW-1003">Cell membrane</keyword>
<feature type="transmembrane region" description="Helical" evidence="9">
    <location>
        <begin position="30"/>
        <end position="51"/>
    </location>
</feature>
<dbReference type="HAMAP" id="MF_01463_B">
    <property type="entry name" value="SecD_B"/>
    <property type="match status" value="1"/>
</dbReference>
<feature type="transmembrane region" description="Helical" evidence="9">
    <location>
        <begin position="346"/>
        <end position="365"/>
    </location>
</feature>
<evidence type="ECO:0000256" key="10">
    <source>
        <dbReference type="SAM" id="MobiDB-lite"/>
    </source>
</evidence>
<evidence type="ECO:0000313" key="13">
    <source>
        <dbReference type="EMBL" id="HIU62402.1"/>
    </source>
</evidence>
<evidence type="ECO:0000256" key="2">
    <source>
        <dbReference type="ARBA" id="ARBA00022448"/>
    </source>
</evidence>
<keyword evidence="5 9" id="KW-0653">Protein transport</keyword>